<dbReference type="AlphaFoldDB" id="A0A1D8PAE8"/>
<gene>
    <name evidence="1" type="ORF">LPB138_12810</name>
</gene>
<dbReference type="Proteomes" id="UP000176050">
    <property type="component" value="Chromosome"/>
</dbReference>
<proteinExistence type="predicted"/>
<protein>
    <recommendedName>
        <fullName evidence="3">Thiamine-binding protein domain-containing protein</fullName>
    </recommendedName>
</protein>
<dbReference type="OrthoDB" id="164222at2"/>
<dbReference type="SUPFAM" id="SSF89957">
    <property type="entry name" value="MTH1187/YkoF-like"/>
    <property type="match status" value="1"/>
</dbReference>
<organism evidence="1 2">
    <name type="scientific">Urechidicola croceus</name>
    <dbReference type="NCBI Taxonomy" id="1850246"/>
    <lineage>
        <taxon>Bacteria</taxon>
        <taxon>Pseudomonadati</taxon>
        <taxon>Bacteroidota</taxon>
        <taxon>Flavobacteriia</taxon>
        <taxon>Flavobacteriales</taxon>
        <taxon>Flavobacteriaceae</taxon>
        <taxon>Urechidicola</taxon>
    </lineage>
</organism>
<keyword evidence="2" id="KW-1185">Reference proteome</keyword>
<evidence type="ECO:0000313" key="1">
    <source>
        <dbReference type="EMBL" id="AOW21506.1"/>
    </source>
</evidence>
<name>A0A1D8PAE8_9FLAO</name>
<dbReference type="InterPro" id="IPR029756">
    <property type="entry name" value="MTH1187/YkoF-like"/>
</dbReference>
<dbReference type="KEGG" id="lul:LPB138_12810"/>
<dbReference type="EMBL" id="CP017478">
    <property type="protein sequence ID" value="AOW21506.1"/>
    <property type="molecule type" value="Genomic_DNA"/>
</dbReference>
<accession>A0A1D8PAE8</accession>
<evidence type="ECO:0000313" key="2">
    <source>
        <dbReference type="Proteomes" id="UP000176050"/>
    </source>
</evidence>
<dbReference type="STRING" id="1850246.LPB138_12810"/>
<evidence type="ECO:0008006" key="3">
    <source>
        <dbReference type="Google" id="ProtNLM"/>
    </source>
</evidence>
<dbReference type="RefSeq" id="WP_070237666.1">
    <property type="nucleotide sequence ID" value="NZ_CP017478.1"/>
</dbReference>
<sequence length="86" mass="10069">MKISVELTLAPLQNEYEEPIINFIKKLRNSGLVVMENPLSTQVYGEYDKVMNLLTVEIKEAFELIEKGLLFIKIVKSDRHEYEPHF</sequence>
<reference evidence="1 2" key="1">
    <citation type="submission" date="2016-10" db="EMBL/GenBank/DDBJ databases">
        <title>Lutibacter sp. LPB0138, isolated from marine gastropod.</title>
        <authorList>
            <person name="Kim E."/>
            <person name="Yi H."/>
        </authorList>
    </citation>
    <scope>NUCLEOTIDE SEQUENCE [LARGE SCALE GENOMIC DNA]</scope>
    <source>
        <strain evidence="1 2">LPB0138</strain>
    </source>
</reference>
<dbReference type="Gene3D" id="3.30.70.930">
    <property type="match status" value="1"/>
</dbReference>